<sequence>MSPNILVDATLGYTTVLGSCAFLSLPFPSHLRLWSGLEVGVVNLRMPNERSPGGSRTGPEEDEEEDDDDDNNKVDAGGAGISGRVDKT</sequence>
<dbReference type="RefSeq" id="XP_062784529.1">
    <property type="nucleotide sequence ID" value="XM_062928478.1"/>
</dbReference>
<evidence type="ECO:0000313" key="3">
    <source>
        <dbReference type="Proteomes" id="UP001322277"/>
    </source>
</evidence>
<keyword evidence="3" id="KW-1185">Reference proteome</keyword>
<dbReference type="KEGG" id="cdet:87948822"/>
<feature type="compositionally biased region" description="Acidic residues" evidence="1">
    <location>
        <begin position="60"/>
        <end position="70"/>
    </location>
</feature>
<name>A0AAX4IW01_9PEZI</name>
<organism evidence="2 3">
    <name type="scientific">Colletotrichum destructivum</name>
    <dbReference type="NCBI Taxonomy" id="34406"/>
    <lineage>
        <taxon>Eukaryota</taxon>
        <taxon>Fungi</taxon>
        <taxon>Dikarya</taxon>
        <taxon>Ascomycota</taxon>
        <taxon>Pezizomycotina</taxon>
        <taxon>Sordariomycetes</taxon>
        <taxon>Hypocreomycetidae</taxon>
        <taxon>Glomerellales</taxon>
        <taxon>Glomerellaceae</taxon>
        <taxon>Colletotrichum</taxon>
        <taxon>Colletotrichum destructivum species complex</taxon>
    </lineage>
</organism>
<gene>
    <name evidence="2" type="ORF">CDEST_12322</name>
</gene>
<accession>A0AAX4IW01</accession>
<protein>
    <submittedName>
        <fullName evidence="2">Uncharacterized protein</fullName>
    </submittedName>
</protein>
<dbReference type="EMBL" id="CP137312">
    <property type="protein sequence ID" value="WQF87308.1"/>
    <property type="molecule type" value="Genomic_DNA"/>
</dbReference>
<dbReference type="AlphaFoldDB" id="A0AAX4IW01"/>
<reference evidence="3" key="1">
    <citation type="journal article" date="2023" name="bioRxiv">
        <title>Complete genome of the Medicago anthracnose fungus, Colletotrichum destructivum, reveals a mini-chromosome-like region within a core chromosome.</title>
        <authorList>
            <person name="Lapalu N."/>
            <person name="Simon A."/>
            <person name="Lu A."/>
            <person name="Plaumann P.-L."/>
            <person name="Amselem J."/>
            <person name="Pigne S."/>
            <person name="Auger A."/>
            <person name="Koch C."/>
            <person name="Dallery J.-F."/>
            <person name="O'Connell R.J."/>
        </authorList>
    </citation>
    <scope>NUCLEOTIDE SEQUENCE [LARGE SCALE GENOMIC DNA]</scope>
    <source>
        <strain evidence="3">CBS 520.97</strain>
    </source>
</reference>
<evidence type="ECO:0000313" key="2">
    <source>
        <dbReference type="EMBL" id="WQF87308.1"/>
    </source>
</evidence>
<feature type="region of interest" description="Disordered" evidence="1">
    <location>
        <begin position="45"/>
        <end position="88"/>
    </location>
</feature>
<dbReference type="GeneID" id="87948822"/>
<proteinExistence type="predicted"/>
<dbReference type="Proteomes" id="UP001322277">
    <property type="component" value="Chromosome 8"/>
</dbReference>
<evidence type="ECO:0000256" key="1">
    <source>
        <dbReference type="SAM" id="MobiDB-lite"/>
    </source>
</evidence>